<feature type="transmembrane region" description="Helical" evidence="1">
    <location>
        <begin position="65"/>
        <end position="84"/>
    </location>
</feature>
<dbReference type="EMBL" id="LMTR01000094">
    <property type="protein sequence ID" value="KWT64258.1"/>
    <property type="molecule type" value="Genomic_DNA"/>
</dbReference>
<dbReference type="PATRIC" id="fig|121290.4.peg.1887"/>
<evidence type="ECO:0000313" key="2">
    <source>
        <dbReference type="EMBL" id="KWT64258.1"/>
    </source>
</evidence>
<keyword evidence="1" id="KW-1133">Transmembrane helix</keyword>
<keyword evidence="1" id="KW-0472">Membrane</keyword>
<organism evidence="2 3">
    <name type="scientific">Hyphomicrobium sulfonivorans</name>
    <dbReference type="NCBI Taxonomy" id="121290"/>
    <lineage>
        <taxon>Bacteria</taxon>
        <taxon>Pseudomonadati</taxon>
        <taxon>Pseudomonadota</taxon>
        <taxon>Alphaproteobacteria</taxon>
        <taxon>Hyphomicrobiales</taxon>
        <taxon>Hyphomicrobiaceae</taxon>
        <taxon>Hyphomicrobium</taxon>
    </lineage>
</organism>
<feature type="transmembrane region" description="Helical" evidence="1">
    <location>
        <begin position="104"/>
        <end position="121"/>
    </location>
</feature>
<comment type="caution">
    <text evidence="2">The sequence shown here is derived from an EMBL/GenBank/DDBJ whole genome shotgun (WGS) entry which is preliminary data.</text>
</comment>
<name>A0A125NTR4_HYPSL</name>
<dbReference type="RefSeq" id="WP_068465303.1">
    <property type="nucleotide sequence ID" value="NZ_LMTR01000094.1"/>
</dbReference>
<keyword evidence="1" id="KW-0812">Transmembrane</keyword>
<dbReference type="Proteomes" id="UP000059074">
    <property type="component" value="Unassembled WGS sequence"/>
</dbReference>
<evidence type="ECO:0000313" key="3">
    <source>
        <dbReference type="Proteomes" id="UP000059074"/>
    </source>
</evidence>
<feature type="transmembrane region" description="Helical" evidence="1">
    <location>
        <begin position="141"/>
        <end position="157"/>
    </location>
</feature>
<proteinExistence type="predicted"/>
<dbReference type="AlphaFoldDB" id="A0A125NTR4"/>
<dbReference type="Pfam" id="PF09933">
    <property type="entry name" value="DUF2165"/>
    <property type="match status" value="1"/>
</dbReference>
<dbReference type="InterPro" id="IPR018681">
    <property type="entry name" value="DUF2165_transmembrane"/>
</dbReference>
<sequence>MVIRTAKVLLVLLIGLCALLIGLDNIIDYGTNYAFVQHVMSMDTIFPTSTLTWRAITSPLLHHLAYALIITAELLTGLMCIIGARRLWRVRAAGAQHFNAAKDLATIGLTLGFTLWFFGFMTIGGEWFQMWQSQAWNGQQAAFRFIVCIGLVLLFLNQRDDELA</sequence>
<gene>
    <name evidence="2" type="ORF">APY04_3522</name>
</gene>
<dbReference type="OrthoDB" id="7618855at2"/>
<keyword evidence="3" id="KW-1185">Reference proteome</keyword>
<protein>
    <submittedName>
        <fullName evidence="2">Putative membrane protein</fullName>
    </submittedName>
</protein>
<accession>A0A125NTR4</accession>
<evidence type="ECO:0000256" key="1">
    <source>
        <dbReference type="SAM" id="Phobius"/>
    </source>
</evidence>
<dbReference type="STRING" id="121290.APY04_3522"/>
<reference evidence="2 3" key="1">
    <citation type="submission" date="2015-10" db="EMBL/GenBank/DDBJ databases">
        <title>Transcriptomic analysis of a linuron degrading triple-species bacterial consortium.</title>
        <authorList>
            <person name="Albers P."/>
        </authorList>
    </citation>
    <scope>NUCLEOTIDE SEQUENCE [LARGE SCALE GENOMIC DNA]</scope>
    <source>
        <strain evidence="2 3">WDL6</strain>
    </source>
</reference>